<evidence type="ECO:0000313" key="2">
    <source>
        <dbReference type="EMBL" id="NJP47758.1"/>
    </source>
</evidence>
<comment type="caution">
    <text evidence="2">The sequence shown here is derived from an EMBL/GenBank/DDBJ whole genome shotgun (WGS) entry which is preliminary data.</text>
</comment>
<dbReference type="CDD" id="cd05269">
    <property type="entry name" value="TMR_SDR_a"/>
    <property type="match status" value="1"/>
</dbReference>
<dbReference type="InterPro" id="IPR052718">
    <property type="entry name" value="NmrA-type_oxidoreductase"/>
</dbReference>
<dbReference type="InterPro" id="IPR036291">
    <property type="entry name" value="NAD(P)-bd_dom_sf"/>
</dbReference>
<feature type="domain" description="NAD(P)-binding" evidence="1">
    <location>
        <begin position="7"/>
        <end position="184"/>
    </location>
</feature>
<dbReference type="InterPro" id="IPR016040">
    <property type="entry name" value="NAD(P)-bd_dom"/>
</dbReference>
<protein>
    <submittedName>
        <fullName evidence="2">SDR family oxidoreductase</fullName>
    </submittedName>
</protein>
<dbReference type="RefSeq" id="WP_167986584.1">
    <property type="nucleotide sequence ID" value="NZ_JAATEJ010000033.1"/>
</dbReference>
<keyword evidence="3" id="KW-1185">Reference proteome</keyword>
<name>A0ABX1A1N7_9ACTN</name>
<dbReference type="Pfam" id="PF13460">
    <property type="entry name" value="NAD_binding_10"/>
    <property type="match status" value="1"/>
</dbReference>
<dbReference type="Proteomes" id="UP000734511">
    <property type="component" value="Unassembled WGS sequence"/>
</dbReference>
<dbReference type="Gene3D" id="3.90.25.10">
    <property type="entry name" value="UDP-galactose 4-epimerase, domain 1"/>
    <property type="match status" value="1"/>
</dbReference>
<proteinExistence type="predicted"/>
<dbReference type="Gene3D" id="3.40.50.720">
    <property type="entry name" value="NAD(P)-binding Rossmann-like Domain"/>
    <property type="match status" value="1"/>
</dbReference>
<dbReference type="EMBL" id="JAATEJ010000033">
    <property type="protein sequence ID" value="NJP47758.1"/>
    <property type="molecule type" value="Genomic_DNA"/>
</dbReference>
<evidence type="ECO:0000313" key="3">
    <source>
        <dbReference type="Proteomes" id="UP000734511"/>
    </source>
</evidence>
<evidence type="ECO:0000259" key="1">
    <source>
        <dbReference type="Pfam" id="PF13460"/>
    </source>
</evidence>
<reference evidence="2 3" key="1">
    <citation type="submission" date="2020-03" db="EMBL/GenBank/DDBJ databases">
        <title>WGS of actinomycetes isolated from Thailand.</title>
        <authorList>
            <person name="Thawai C."/>
        </authorList>
    </citation>
    <scope>NUCLEOTIDE SEQUENCE [LARGE SCALE GENOMIC DNA]</scope>
    <source>
        <strain evidence="2 3">PRB2-1</strain>
    </source>
</reference>
<dbReference type="PANTHER" id="PTHR47129">
    <property type="entry name" value="QUINONE OXIDOREDUCTASE 2"/>
    <property type="match status" value="1"/>
</dbReference>
<sequence length="294" mass="30305">MSIAVTGATGHLGRLVIADLLEHGVAPGEITAVVRDPDKAADLAAGGVRVHVADYDRPETLKDAFAEGDRVLLISGNDVGRRIPQHTAVVEAAARAGVAQLAYTGILGGPAADFTLGDEHRATEELILSSGVPYTFLRNGWYTEVYTANLPAVLEHGVVIGNAGEGRVASASRADYAAAAAVVLTGEGHDSRAYELSGDTAWSFAEYAATVAELSGQPVAYQNISGAERQEILTGVGVPAAFAAVLVDVDEAIGRGRLAGTTGELSQLTGRPTTPLRETVALELRALGALKGDA</sequence>
<organism evidence="2 3">
    <name type="scientific">Actinacidiphila epipremni</name>
    <dbReference type="NCBI Taxonomy" id="2053013"/>
    <lineage>
        <taxon>Bacteria</taxon>
        <taxon>Bacillati</taxon>
        <taxon>Actinomycetota</taxon>
        <taxon>Actinomycetes</taxon>
        <taxon>Kitasatosporales</taxon>
        <taxon>Streptomycetaceae</taxon>
        <taxon>Actinacidiphila</taxon>
    </lineage>
</organism>
<accession>A0ABX1A1N7</accession>
<dbReference type="PANTHER" id="PTHR47129:SF1">
    <property type="entry name" value="NMRA-LIKE DOMAIN-CONTAINING PROTEIN"/>
    <property type="match status" value="1"/>
</dbReference>
<dbReference type="SUPFAM" id="SSF51735">
    <property type="entry name" value="NAD(P)-binding Rossmann-fold domains"/>
    <property type="match status" value="1"/>
</dbReference>
<gene>
    <name evidence="2" type="ORF">HCN08_30775</name>
</gene>